<dbReference type="OrthoDB" id="4471357at2"/>
<accession>H0QX97</accession>
<dbReference type="STRING" id="1077974.GOEFS_033_00100"/>
<dbReference type="InterPro" id="IPR011991">
    <property type="entry name" value="ArsR-like_HTH"/>
</dbReference>
<keyword evidence="3" id="KW-1185">Reference proteome</keyword>
<proteinExistence type="predicted"/>
<evidence type="ECO:0000259" key="1">
    <source>
        <dbReference type="SMART" id="SM00418"/>
    </source>
</evidence>
<dbReference type="AlphaFoldDB" id="H0QX97"/>
<dbReference type="CDD" id="cd00090">
    <property type="entry name" value="HTH_ARSR"/>
    <property type="match status" value="1"/>
</dbReference>
<dbReference type="SMART" id="SM00418">
    <property type="entry name" value="HTH_ARSR"/>
    <property type="match status" value="1"/>
</dbReference>
<comment type="caution">
    <text evidence="2">The sequence shown here is derived from an EMBL/GenBank/DDBJ whole genome shotgun (WGS) entry which is preliminary data.</text>
</comment>
<dbReference type="RefSeq" id="WP_007316786.1">
    <property type="nucleotide sequence ID" value="NZ_BAEH01000033.1"/>
</dbReference>
<dbReference type="InterPro" id="IPR036390">
    <property type="entry name" value="WH_DNA-bd_sf"/>
</dbReference>
<dbReference type="eggNOG" id="COG0640">
    <property type="taxonomic scope" value="Bacteria"/>
</dbReference>
<dbReference type="GO" id="GO:0003700">
    <property type="term" value="F:DNA-binding transcription factor activity"/>
    <property type="evidence" value="ECO:0007669"/>
    <property type="project" value="InterPro"/>
</dbReference>
<protein>
    <submittedName>
        <fullName evidence="2">Putative ArsR family transcriptional regulator</fullName>
    </submittedName>
</protein>
<dbReference type="SUPFAM" id="SSF46785">
    <property type="entry name" value="Winged helix' DNA-binding domain"/>
    <property type="match status" value="1"/>
</dbReference>
<gene>
    <name evidence="2" type="ORF">GOEFS_033_00100</name>
</gene>
<dbReference type="Proteomes" id="UP000035034">
    <property type="component" value="Unassembled WGS sequence"/>
</dbReference>
<organism evidence="2 3">
    <name type="scientific">Gordonia effusa NBRC 100432</name>
    <dbReference type="NCBI Taxonomy" id="1077974"/>
    <lineage>
        <taxon>Bacteria</taxon>
        <taxon>Bacillati</taxon>
        <taxon>Actinomycetota</taxon>
        <taxon>Actinomycetes</taxon>
        <taxon>Mycobacteriales</taxon>
        <taxon>Gordoniaceae</taxon>
        <taxon>Gordonia</taxon>
    </lineage>
</organism>
<dbReference type="InterPro" id="IPR036388">
    <property type="entry name" value="WH-like_DNA-bd_sf"/>
</dbReference>
<dbReference type="Pfam" id="PF12840">
    <property type="entry name" value="HTH_20"/>
    <property type="match status" value="1"/>
</dbReference>
<dbReference type="Gene3D" id="1.10.10.10">
    <property type="entry name" value="Winged helix-like DNA-binding domain superfamily/Winged helix DNA-binding domain"/>
    <property type="match status" value="1"/>
</dbReference>
<sequence length="115" mass="12574">MAKSVPDGSRNLEPVSRPDPEWVAKVLQALSDPVRLEMVRRLRDGGPNQGCSDLYDNLPKSTASYHFSILRSCGLIEQHDVAGRRLNTLCDDFVEQSAPGLLAAVYGSSVESESE</sequence>
<feature type="domain" description="HTH arsR-type" evidence="1">
    <location>
        <begin position="25"/>
        <end position="103"/>
    </location>
</feature>
<evidence type="ECO:0000313" key="2">
    <source>
        <dbReference type="EMBL" id="GAB17448.1"/>
    </source>
</evidence>
<dbReference type="EMBL" id="BAEH01000033">
    <property type="protein sequence ID" value="GAB17448.1"/>
    <property type="molecule type" value="Genomic_DNA"/>
</dbReference>
<name>H0QX97_9ACTN</name>
<dbReference type="PRINTS" id="PR00778">
    <property type="entry name" value="HTHARSR"/>
</dbReference>
<reference evidence="2 3" key="1">
    <citation type="submission" date="2011-12" db="EMBL/GenBank/DDBJ databases">
        <title>Whole genome shotgun sequence of Gordonia effusa NBRC 100432.</title>
        <authorList>
            <person name="Yoshida I."/>
            <person name="Takarada H."/>
            <person name="Hosoyama A."/>
            <person name="Tsuchikane K."/>
            <person name="Katsumata H."/>
            <person name="Yamazaki S."/>
            <person name="Fujita N."/>
        </authorList>
    </citation>
    <scope>NUCLEOTIDE SEQUENCE [LARGE SCALE GENOMIC DNA]</scope>
    <source>
        <strain evidence="2 3">NBRC 100432</strain>
    </source>
</reference>
<dbReference type="InterPro" id="IPR001845">
    <property type="entry name" value="HTH_ArsR_DNA-bd_dom"/>
</dbReference>
<evidence type="ECO:0000313" key="3">
    <source>
        <dbReference type="Proteomes" id="UP000035034"/>
    </source>
</evidence>